<dbReference type="InterPro" id="IPR004839">
    <property type="entry name" value="Aminotransferase_I/II_large"/>
</dbReference>
<comment type="cofactor">
    <cofactor evidence="1">
        <name>pyridoxal 5'-phosphate</name>
        <dbReference type="ChEBI" id="CHEBI:597326"/>
    </cofactor>
</comment>
<organism evidence="6 7">
    <name type="scientific">Candidatus [Bacteroides] periocalifornicus</name>
    <dbReference type="NCBI Taxonomy" id="1702214"/>
    <lineage>
        <taxon>Bacteria</taxon>
        <taxon>Pseudomonadati</taxon>
        <taxon>Bacteroidota</taxon>
    </lineage>
</organism>
<keyword evidence="7" id="KW-1185">Reference proteome</keyword>
<dbReference type="GO" id="GO:0008483">
    <property type="term" value="F:transaminase activity"/>
    <property type="evidence" value="ECO:0007669"/>
    <property type="project" value="UniProtKB-KW"/>
</dbReference>
<accession>A0A0Q4B686</accession>
<feature type="non-terminal residue" evidence="6">
    <location>
        <position position="209"/>
    </location>
</feature>
<dbReference type="GO" id="GO:0030170">
    <property type="term" value="F:pyridoxal phosphate binding"/>
    <property type="evidence" value="ECO:0007669"/>
    <property type="project" value="InterPro"/>
</dbReference>
<evidence type="ECO:0000313" key="7">
    <source>
        <dbReference type="Proteomes" id="UP000054172"/>
    </source>
</evidence>
<reference evidence="6" key="1">
    <citation type="submission" date="2015-08" db="EMBL/GenBank/DDBJ databases">
        <title>Candidatus Bacteriodes Periocalifornicus.</title>
        <authorList>
            <person name="McLean J.S."/>
            <person name="Kelley S."/>
        </authorList>
    </citation>
    <scope>NUCLEOTIDE SEQUENCE [LARGE SCALE GENOMIC DNA]</scope>
    <source>
        <strain evidence="6">12B</strain>
    </source>
</reference>
<dbReference type="Gene3D" id="3.40.640.10">
    <property type="entry name" value="Type I PLP-dependent aspartate aminotransferase-like (Major domain)"/>
    <property type="match status" value="1"/>
</dbReference>
<dbReference type="AlphaFoldDB" id="A0A0Q4B686"/>
<evidence type="ECO:0000256" key="3">
    <source>
        <dbReference type="ARBA" id="ARBA00022679"/>
    </source>
</evidence>
<evidence type="ECO:0000256" key="4">
    <source>
        <dbReference type="ARBA" id="ARBA00022898"/>
    </source>
</evidence>
<dbReference type="InterPro" id="IPR015421">
    <property type="entry name" value="PyrdxlP-dep_Trfase_major"/>
</dbReference>
<dbReference type="PANTHER" id="PTHR42885:SF2">
    <property type="entry name" value="HISTIDINOL-PHOSPHATE AMINOTRANSFERASE"/>
    <property type="match status" value="1"/>
</dbReference>
<keyword evidence="2" id="KW-0032">Aminotransferase</keyword>
<gene>
    <name evidence="6" type="ORF">AL399_09165</name>
</gene>
<sequence>MVKVNPVLERLMRVFPEGGRRDFLRLDMNENPEGLPEDFVAEVCAEITPAFLATYPEPDRLLAALAAYHHLPPDRFSLTDGSEMAIKHVFEVFALPGTQVVTVTPTFAMYEVYCEMFGVTHRGVPLGENLTFPTEDFLAAIGKDTSLVVLLSPNNPAGGVLPRGEVERIIRRAAEYDAVVVIDEAYHYFCEVSYLDLAERHENVVVLRT</sequence>
<keyword evidence="4" id="KW-0663">Pyridoxal phosphate</keyword>
<dbReference type="InterPro" id="IPR015422">
    <property type="entry name" value="PyrdxlP-dep_Trfase_small"/>
</dbReference>
<evidence type="ECO:0000256" key="1">
    <source>
        <dbReference type="ARBA" id="ARBA00001933"/>
    </source>
</evidence>
<evidence type="ECO:0000313" key="6">
    <source>
        <dbReference type="EMBL" id="KQM08103.1"/>
    </source>
</evidence>
<dbReference type="STRING" id="1702214.AL399_09165"/>
<protein>
    <recommendedName>
        <fullName evidence="5">Aminotransferase class I/classII large domain-containing protein</fullName>
    </recommendedName>
</protein>
<dbReference type="EMBL" id="LIIK01000075">
    <property type="protein sequence ID" value="KQM08103.1"/>
    <property type="molecule type" value="Genomic_DNA"/>
</dbReference>
<dbReference type="Proteomes" id="UP000054172">
    <property type="component" value="Unassembled WGS sequence"/>
</dbReference>
<name>A0A0Q4B686_9BACT</name>
<evidence type="ECO:0000256" key="2">
    <source>
        <dbReference type="ARBA" id="ARBA00022576"/>
    </source>
</evidence>
<comment type="caution">
    <text evidence="6">The sequence shown here is derived from an EMBL/GenBank/DDBJ whole genome shotgun (WGS) entry which is preliminary data.</text>
</comment>
<keyword evidence="3" id="KW-0808">Transferase</keyword>
<feature type="domain" description="Aminotransferase class I/classII large" evidence="5">
    <location>
        <begin position="23"/>
        <end position="209"/>
    </location>
</feature>
<dbReference type="Pfam" id="PF00155">
    <property type="entry name" value="Aminotran_1_2"/>
    <property type="match status" value="1"/>
</dbReference>
<dbReference type="CDD" id="cd00609">
    <property type="entry name" value="AAT_like"/>
    <property type="match status" value="1"/>
</dbReference>
<proteinExistence type="predicted"/>
<dbReference type="Gene3D" id="3.90.1150.10">
    <property type="entry name" value="Aspartate Aminotransferase, domain 1"/>
    <property type="match status" value="1"/>
</dbReference>
<evidence type="ECO:0000259" key="5">
    <source>
        <dbReference type="Pfam" id="PF00155"/>
    </source>
</evidence>
<dbReference type="SUPFAM" id="SSF53383">
    <property type="entry name" value="PLP-dependent transferases"/>
    <property type="match status" value="1"/>
</dbReference>
<dbReference type="PANTHER" id="PTHR42885">
    <property type="entry name" value="HISTIDINOL-PHOSPHATE AMINOTRANSFERASE-RELATED"/>
    <property type="match status" value="1"/>
</dbReference>
<dbReference type="InterPro" id="IPR015424">
    <property type="entry name" value="PyrdxlP-dep_Trfase"/>
</dbReference>